<dbReference type="PANTHER" id="PTHR23044">
    <property type="entry name" value="3'-5' EXONUCLEASE ERI1-RELATED"/>
    <property type="match status" value="1"/>
</dbReference>
<keyword evidence="5" id="KW-1133">Transmembrane helix</keyword>
<dbReference type="InterPro" id="IPR036397">
    <property type="entry name" value="RNaseH_sf"/>
</dbReference>
<keyword evidence="5" id="KW-0472">Membrane</keyword>
<dbReference type="InterPro" id="IPR047201">
    <property type="entry name" value="ERI-1_3'hExo-like"/>
</dbReference>
<evidence type="ECO:0000256" key="4">
    <source>
        <dbReference type="SAM" id="MobiDB-lite"/>
    </source>
</evidence>
<keyword evidence="1" id="KW-0540">Nuclease</keyword>
<accession>G0UKH4</accession>
<protein>
    <recommendedName>
        <fullName evidence="6">Exonuclease domain-containing protein</fullName>
    </recommendedName>
</protein>
<evidence type="ECO:0000256" key="5">
    <source>
        <dbReference type="SAM" id="Phobius"/>
    </source>
</evidence>
<dbReference type="Pfam" id="PF00929">
    <property type="entry name" value="RNase_T"/>
    <property type="match status" value="1"/>
</dbReference>
<feature type="transmembrane region" description="Helical" evidence="5">
    <location>
        <begin position="355"/>
        <end position="374"/>
    </location>
</feature>
<organism evidence="7">
    <name type="scientific">Trypanosoma congolense (strain IL3000)</name>
    <dbReference type="NCBI Taxonomy" id="1068625"/>
    <lineage>
        <taxon>Eukaryota</taxon>
        <taxon>Discoba</taxon>
        <taxon>Euglenozoa</taxon>
        <taxon>Kinetoplastea</taxon>
        <taxon>Metakinetoplastina</taxon>
        <taxon>Trypanosomatida</taxon>
        <taxon>Trypanosomatidae</taxon>
        <taxon>Trypanosoma</taxon>
        <taxon>Nannomonas</taxon>
    </lineage>
</organism>
<keyword evidence="2" id="KW-0378">Hydrolase</keyword>
<evidence type="ECO:0000256" key="2">
    <source>
        <dbReference type="ARBA" id="ARBA00022801"/>
    </source>
</evidence>
<dbReference type="VEuPathDB" id="TriTrypDB:TcIL3000_3_3130"/>
<feature type="compositionally biased region" description="Basic and acidic residues" evidence="4">
    <location>
        <begin position="14"/>
        <end position="24"/>
    </location>
</feature>
<reference evidence="7" key="1">
    <citation type="journal article" date="2012" name="Proc. Natl. Acad. Sci. U.S.A.">
        <title>Antigenic diversity is generated by distinct evolutionary mechanisms in African trypanosome species.</title>
        <authorList>
            <person name="Jackson A.P."/>
            <person name="Berry A."/>
            <person name="Aslett M."/>
            <person name="Allison H.C."/>
            <person name="Burton P."/>
            <person name="Vavrova-Anderson J."/>
            <person name="Brown R."/>
            <person name="Browne H."/>
            <person name="Corton N."/>
            <person name="Hauser H."/>
            <person name="Gamble J."/>
            <person name="Gilderthorp R."/>
            <person name="Marcello L."/>
            <person name="McQuillan J."/>
            <person name="Otto T.D."/>
            <person name="Quail M.A."/>
            <person name="Sanders M.J."/>
            <person name="van Tonder A."/>
            <person name="Ginger M.L."/>
            <person name="Field M.C."/>
            <person name="Barry J.D."/>
            <person name="Hertz-Fowler C."/>
            <person name="Berriman M."/>
        </authorList>
    </citation>
    <scope>NUCLEOTIDE SEQUENCE</scope>
    <source>
        <strain evidence="7">IL3000</strain>
    </source>
</reference>
<dbReference type="InterPro" id="IPR012337">
    <property type="entry name" value="RNaseH-like_sf"/>
</dbReference>
<evidence type="ECO:0000313" key="7">
    <source>
        <dbReference type="EMBL" id="CCC89879.1"/>
    </source>
</evidence>
<feature type="region of interest" description="Disordered" evidence="4">
    <location>
        <begin position="1"/>
        <end position="55"/>
    </location>
</feature>
<keyword evidence="5" id="KW-0812">Transmembrane</keyword>
<dbReference type="AlphaFoldDB" id="G0UKH4"/>
<dbReference type="EMBL" id="HE575316">
    <property type="protein sequence ID" value="CCC89879.1"/>
    <property type="molecule type" value="Genomic_DNA"/>
</dbReference>
<proteinExistence type="predicted"/>
<dbReference type="SUPFAM" id="SSF53098">
    <property type="entry name" value="Ribonuclease H-like"/>
    <property type="match status" value="1"/>
</dbReference>
<evidence type="ECO:0000256" key="3">
    <source>
        <dbReference type="ARBA" id="ARBA00022839"/>
    </source>
</evidence>
<dbReference type="GO" id="GO:0003676">
    <property type="term" value="F:nucleic acid binding"/>
    <property type="evidence" value="ECO:0007669"/>
    <property type="project" value="InterPro"/>
</dbReference>
<evidence type="ECO:0000259" key="6">
    <source>
        <dbReference type="SMART" id="SM00479"/>
    </source>
</evidence>
<dbReference type="PANTHER" id="PTHR23044:SF25">
    <property type="entry name" value="EXONUCLEASE DOMAIN-CONTAINING PROTEIN"/>
    <property type="match status" value="1"/>
</dbReference>
<evidence type="ECO:0000256" key="1">
    <source>
        <dbReference type="ARBA" id="ARBA00022722"/>
    </source>
</evidence>
<dbReference type="InterPro" id="IPR013520">
    <property type="entry name" value="Ribonucl_H"/>
</dbReference>
<name>G0UKH4_TRYCI</name>
<dbReference type="Gene3D" id="3.30.420.10">
    <property type="entry name" value="Ribonuclease H-like superfamily/Ribonuclease H"/>
    <property type="match status" value="1"/>
</dbReference>
<keyword evidence="3" id="KW-0269">Exonuclease</keyword>
<dbReference type="SMART" id="SM00479">
    <property type="entry name" value="EXOIII"/>
    <property type="match status" value="1"/>
</dbReference>
<dbReference type="CDD" id="cd06133">
    <property type="entry name" value="ERI-1_3'hExo_like"/>
    <property type="match status" value="1"/>
</dbReference>
<gene>
    <name evidence="7" type="ORF">TCIL3000_3_3130</name>
</gene>
<feature type="compositionally biased region" description="Basic residues" evidence="4">
    <location>
        <begin position="25"/>
        <end position="47"/>
    </location>
</feature>
<feature type="domain" description="Exonuclease" evidence="6">
    <location>
        <begin position="69"/>
        <end position="255"/>
    </location>
</feature>
<sequence>MSPHNKRAMGQRQLRKERVAERHGQRPTRHGGSRPLGHKRHHHRRSQGSRGYRSLYDESNPLDRQLFDYLIVVDVEATCDDNSKNYPHEIIELPGVLVDVRRGIVDKQRSFHSYVRPRRNPILTPFCKALTGIKQEDVDRAPSLPEVVKLFEEWYMETIPLGAKVVLATDGPWDLKNFVYEHSVLRDHVSFPTLFWEYIDIRTTFSNHFNRGVPIKLTAMLHRMHLEFEGRQHCGFDDAVNIARLAVAMMRAGCVLNFLVAIPLVEKFYYRIPNTTMYRREEGSGVLDPDVVDDIAKKCFGLEYFAFGERHMEEVMEYRRAHLEAFQQVSAAPESRVTRAAKRHDTLQKGVQRRLILIGILSILIVFISLLCLYRKVAKNIF</sequence>
<dbReference type="InterPro" id="IPR051274">
    <property type="entry name" value="3-5_Exoribonuclease"/>
</dbReference>
<feature type="compositionally biased region" description="Basic residues" evidence="4">
    <location>
        <begin position="1"/>
        <end position="13"/>
    </location>
</feature>
<dbReference type="GO" id="GO:0000175">
    <property type="term" value="F:3'-5'-RNA exonuclease activity"/>
    <property type="evidence" value="ECO:0007669"/>
    <property type="project" value="InterPro"/>
</dbReference>